<evidence type="ECO:0000313" key="6">
    <source>
        <dbReference type="Proteomes" id="UP001597018"/>
    </source>
</evidence>
<dbReference type="EMBL" id="JBHTIW010000023">
    <property type="protein sequence ID" value="MFD0922656.1"/>
    <property type="molecule type" value="Genomic_DNA"/>
</dbReference>
<keyword evidence="6" id="KW-1185">Reference proteome</keyword>
<keyword evidence="3" id="KW-0949">S-adenosyl-L-methionine</keyword>
<dbReference type="GO" id="GO:0008168">
    <property type="term" value="F:methyltransferase activity"/>
    <property type="evidence" value="ECO:0007669"/>
    <property type="project" value="UniProtKB-KW"/>
</dbReference>
<evidence type="ECO:0000256" key="1">
    <source>
        <dbReference type="ARBA" id="ARBA00022603"/>
    </source>
</evidence>
<gene>
    <name evidence="5" type="ORF">ACFQ16_23165</name>
</gene>
<evidence type="ECO:0000256" key="2">
    <source>
        <dbReference type="ARBA" id="ARBA00022679"/>
    </source>
</evidence>
<evidence type="ECO:0000256" key="3">
    <source>
        <dbReference type="ARBA" id="ARBA00022691"/>
    </source>
</evidence>
<organism evidence="5 6">
    <name type="scientific">Saccharopolyspora rosea</name>
    <dbReference type="NCBI Taxonomy" id="524884"/>
    <lineage>
        <taxon>Bacteria</taxon>
        <taxon>Bacillati</taxon>
        <taxon>Actinomycetota</taxon>
        <taxon>Actinomycetes</taxon>
        <taxon>Pseudonocardiales</taxon>
        <taxon>Pseudonocardiaceae</taxon>
        <taxon>Saccharopolyspora</taxon>
    </lineage>
</organism>
<accession>A0ABW3FVU8</accession>
<dbReference type="RefSeq" id="WP_263253479.1">
    <property type="nucleotide sequence ID" value="NZ_BAABLT010000042.1"/>
</dbReference>
<proteinExistence type="predicted"/>
<dbReference type="Gene3D" id="3.40.50.150">
    <property type="entry name" value="Vaccinia Virus protein VP39"/>
    <property type="match status" value="1"/>
</dbReference>
<dbReference type="PANTHER" id="PTHR43464:SF19">
    <property type="entry name" value="UBIQUINONE BIOSYNTHESIS O-METHYLTRANSFERASE, MITOCHONDRIAL"/>
    <property type="match status" value="1"/>
</dbReference>
<dbReference type="CDD" id="cd02440">
    <property type="entry name" value="AdoMet_MTases"/>
    <property type="match status" value="1"/>
</dbReference>
<evidence type="ECO:0000259" key="4">
    <source>
        <dbReference type="Pfam" id="PF13649"/>
    </source>
</evidence>
<dbReference type="Pfam" id="PF13649">
    <property type="entry name" value="Methyltransf_25"/>
    <property type="match status" value="1"/>
</dbReference>
<dbReference type="InterPro" id="IPR029063">
    <property type="entry name" value="SAM-dependent_MTases_sf"/>
</dbReference>
<feature type="domain" description="Methyltransferase" evidence="4">
    <location>
        <begin position="59"/>
        <end position="152"/>
    </location>
</feature>
<name>A0ABW3FVU8_9PSEU</name>
<protein>
    <submittedName>
        <fullName evidence="5">Class I SAM-dependent methyltransferase</fullName>
        <ecNumber evidence="5">2.1.-.-</ecNumber>
    </submittedName>
</protein>
<dbReference type="GO" id="GO:0032259">
    <property type="term" value="P:methylation"/>
    <property type="evidence" value="ECO:0007669"/>
    <property type="project" value="UniProtKB-KW"/>
</dbReference>
<dbReference type="SUPFAM" id="SSF53335">
    <property type="entry name" value="S-adenosyl-L-methionine-dependent methyltransferases"/>
    <property type="match status" value="1"/>
</dbReference>
<dbReference type="PANTHER" id="PTHR43464">
    <property type="entry name" value="METHYLTRANSFERASE"/>
    <property type="match status" value="1"/>
</dbReference>
<keyword evidence="1 5" id="KW-0489">Methyltransferase</keyword>
<comment type="caution">
    <text evidence="5">The sequence shown here is derived from an EMBL/GenBank/DDBJ whole genome shotgun (WGS) entry which is preliminary data.</text>
</comment>
<reference evidence="6" key="1">
    <citation type="journal article" date="2019" name="Int. J. Syst. Evol. Microbiol.">
        <title>The Global Catalogue of Microorganisms (GCM) 10K type strain sequencing project: providing services to taxonomists for standard genome sequencing and annotation.</title>
        <authorList>
            <consortium name="The Broad Institute Genomics Platform"/>
            <consortium name="The Broad Institute Genome Sequencing Center for Infectious Disease"/>
            <person name="Wu L."/>
            <person name="Ma J."/>
        </authorList>
    </citation>
    <scope>NUCLEOTIDE SEQUENCE [LARGE SCALE GENOMIC DNA]</scope>
    <source>
        <strain evidence="6">CCUG 56401</strain>
    </source>
</reference>
<evidence type="ECO:0000313" key="5">
    <source>
        <dbReference type="EMBL" id="MFD0922656.1"/>
    </source>
</evidence>
<dbReference type="InterPro" id="IPR041698">
    <property type="entry name" value="Methyltransf_25"/>
</dbReference>
<sequence>MAQNGPAFAPEDIDFDAFYRGEPPMAGSQLTFERVPWDIGEAQPEIVRLVEQGEVRDEVLDAGCGLGDNALLLAARGHRVVGVDGSPTAIREAERRAADKGLSVEFVVDDVTRLDGLDQRFSTVLDSALYHCLGAAQRAAYAAALHRVTKPGAQLHLFCFRADELGAAPTPGPVDEQDLRNNLGGHWKILDLARTHYTTIFSREEFARLQPEIADRVDALEVDERGRVRAPVWHLHAERA</sequence>
<keyword evidence="2 5" id="KW-0808">Transferase</keyword>
<dbReference type="Proteomes" id="UP001597018">
    <property type="component" value="Unassembled WGS sequence"/>
</dbReference>
<dbReference type="EC" id="2.1.-.-" evidence="5"/>